<accession>A0A2S5JMF7</accession>
<proteinExistence type="predicted"/>
<dbReference type="EMBL" id="PRDS01000001">
    <property type="protein sequence ID" value="PPB82696.1"/>
    <property type="molecule type" value="Genomic_DNA"/>
</dbReference>
<feature type="domain" description="Aminoglycoside phosphotransferase" evidence="1">
    <location>
        <begin position="23"/>
        <end position="250"/>
    </location>
</feature>
<dbReference type="InterPro" id="IPR002575">
    <property type="entry name" value="Aminoglycoside_PTrfase"/>
</dbReference>
<keyword evidence="3" id="KW-1185">Reference proteome</keyword>
<comment type="caution">
    <text evidence="2">The sequence shown here is derived from an EMBL/GenBank/DDBJ whole genome shotgun (WGS) entry which is preliminary data.</text>
</comment>
<evidence type="ECO:0000259" key="1">
    <source>
        <dbReference type="Pfam" id="PF01636"/>
    </source>
</evidence>
<organism evidence="2 3">
    <name type="scientific">Albidovulum inexpectatum</name>
    <dbReference type="NCBI Taxonomy" id="196587"/>
    <lineage>
        <taxon>Bacteria</taxon>
        <taxon>Pseudomonadati</taxon>
        <taxon>Pseudomonadota</taxon>
        <taxon>Alphaproteobacteria</taxon>
        <taxon>Rhodobacterales</taxon>
        <taxon>Paracoccaceae</taxon>
        <taxon>Albidovulum</taxon>
    </lineage>
</organism>
<dbReference type="Pfam" id="PF01636">
    <property type="entry name" value="APH"/>
    <property type="match status" value="1"/>
</dbReference>
<sequence length="338" mass="36911">MTRRAPLIADFLNRAGWSGACRTPLAGDASSRRYERLTLGTRRAILMDAPPELGESTARFARMALWLRGHGYSAPDILAEDHAAGLMLVEDLGDDLLSRVVNADPARETEIYLSACDLLLDLGTRSVPEFVAPLDAGGLGDLVAILADHHVRGLGGDPSAVADIPAIVTRLCATILDETRVVSLRDVNADNLLWLPRRAGLARIGLLDFQDAVAAHPVYDLVSLLQDARRDVGEDTGAALRRHWCRRTGMDESTLDRQIACLGAARALRILGVFARLAMVHGKTRYLDMMPRVWAHLQANLRHPALAPLNRAVLAGLNAPTMDRLDRLRTTCPRPRTP</sequence>
<dbReference type="Gene3D" id="3.90.1200.10">
    <property type="match status" value="1"/>
</dbReference>
<name>A0A2S5JMF7_9RHOB</name>
<evidence type="ECO:0000313" key="3">
    <source>
        <dbReference type="Proteomes" id="UP000239736"/>
    </source>
</evidence>
<dbReference type="RefSeq" id="WP_104069211.1">
    <property type="nucleotide sequence ID" value="NZ_PRDS01000001.1"/>
</dbReference>
<dbReference type="Gene3D" id="3.30.200.20">
    <property type="entry name" value="Phosphorylase Kinase, domain 1"/>
    <property type="match status" value="1"/>
</dbReference>
<evidence type="ECO:0000313" key="2">
    <source>
        <dbReference type="EMBL" id="PPB82696.1"/>
    </source>
</evidence>
<gene>
    <name evidence="2" type="ORF">LV82_00635</name>
</gene>
<dbReference type="Proteomes" id="UP000239736">
    <property type="component" value="Unassembled WGS sequence"/>
</dbReference>
<dbReference type="SUPFAM" id="SSF56112">
    <property type="entry name" value="Protein kinase-like (PK-like)"/>
    <property type="match status" value="1"/>
</dbReference>
<dbReference type="AlphaFoldDB" id="A0A2S5JMF7"/>
<dbReference type="OrthoDB" id="9809275at2"/>
<reference evidence="2 3" key="1">
    <citation type="submission" date="2018-01" db="EMBL/GenBank/DDBJ databases">
        <title>Genomic Encyclopedia of Archaeal and Bacterial Type Strains, Phase II (KMG-II): from individual species to whole genera.</title>
        <authorList>
            <person name="Goeker M."/>
        </authorList>
    </citation>
    <scope>NUCLEOTIDE SEQUENCE [LARGE SCALE GENOMIC DNA]</scope>
    <source>
        <strain evidence="2 3">DSM 12048</strain>
    </source>
</reference>
<dbReference type="InterPro" id="IPR011009">
    <property type="entry name" value="Kinase-like_dom_sf"/>
</dbReference>
<protein>
    <recommendedName>
        <fullName evidence="1">Aminoglycoside phosphotransferase domain-containing protein</fullName>
    </recommendedName>
</protein>